<feature type="transmembrane region" description="Helical" evidence="1">
    <location>
        <begin position="30"/>
        <end position="50"/>
    </location>
</feature>
<dbReference type="RefSeq" id="WP_175395386.1">
    <property type="nucleotide sequence ID" value="NZ_JABMCB010000173.1"/>
</dbReference>
<keyword evidence="1" id="KW-1133">Transmembrane helix</keyword>
<dbReference type="AlphaFoldDB" id="A0A7Y6ET32"/>
<name>A0A7Y6ET32_9BACL</name>
<keyword evidence="1" id="KW-0472">Membrane</keyword>
<sequence>MTAPVQWLFHAVLVSAFASLYIWHGGKAALFLSIMMSLILISGLIIHLLGPKRIRIRRQMNSERIMVGEIVRVRVEVEFECRIPLLWMVLCEDTPAGVHRKLFFPGNRRKFAYQYQMSGLRRGLYQWGSGQLYWGDAFGWSTVAAETAGSTPLVVVPSGSTYADCESASFANTDEGVPIEPITGQGSRSPEFREYQPGDPMGRIHWKSTAKTGKLQTFLPEISESTSLGIVVYEGKTGYGRRTQEAKEHPAFERAVNMAARWVFTAVRDHVPYQLWRTGEDTGSNGETYWLSDLIHAEHVNLSLDRLAQANIASAASSVSSLLEPTMLDEWPTGTRVVVLTGRLDALLTEWILGAAERGHEIEVQLTETPFDEEKVTMNALPEGAEHPSVQWTDQLRLSGVRISTIADSTVPSAGKAGVSDVGA</sequence>
<reference evidence="2 3" key="1">
    <citation type="submission" date="2020-05" db="EMBL/GenBank/DDBJ databases">
        <title>Genome Sequencing of Type Strains.</title>
        <authorList>
            <person name="Lemaire J.F."/>
            <person name="Inderbitzin P."/>
            <person name="Gregorio O.A."/>
            <person name="Collins S.B."/>
            <person name="Wespe N."/>
            <person name="Knight-Connoni V."/>
        </authorList>
    </citation>
    <scope>NUCLEOTIDE SEQUENCE [LARGE SCALE GENOMIC DNA]</scope>
    <source>
        <strain evidence="2 3">LMG 21957</strain>
    </source>
</reference>
<dbReference type="PANTHER" id="PTHR34351:SF2">
    <property type="entry name" value="DUF58 DOMAIN-CONTAINING PROTEIN"/>
    <property type="match status" value="1"/>
</dbReference>
<gene>
    <name evidence="2" type="ORF">HP552_10080</name>
</gene>
<keyword evidence="1" id="KW-0812">Transmembrane</keyword>
<comment type="caution">
    <text evidence="2">The sequence shown here is derived from an EMBL/GenBank/DDBJ whole genome shotgun (WGS) entry which is preliminary data.</text>
</comment>
<dbReference type="Proteomes" id="UP000526125">
    <property type="component" value="Unassembled WGS sequence"/>
</dbReference>
<dbReference type="PANTHER" id="PTHR34351">
    <property type="entry name" value="SLR1927 PROTEIN-RELATED"/>
    <property type="match status" value="1"/>
</dbReference>
<dbReference type="EMBL" id="JABMCB010000173">
    <property type="protein sequence ID" value="NUU75577.1"/>
    <property type="molecule type" value="Genomic_DNA"/>
</dbReference>
<organism evidence="2 3">
    <name type="scientific">Paenibacillus xylanilyticus</name>
    <dbReference type="NCBI Taxonomy" id="248903"/>
    <lineage>
        <taxon>Bacteria</taxon>
        <taxon>Bacillati</taxon>
        <taxon>Bacillota</taxon>
        <taxon>Bacilli</taxon>
        <taxon>Bacillales</taxon>
        <taxon>Paenibacillaceae</taxon>
        <taxon>Paenibacillus</taxon>
    </lineage>
</organism>
<accession>A0A7Y6ET32</accession>
<evidence type="ECO:0000313" key="3">
    <source>
        <dbReference type="Proteomes" id="UP000526125"/>
    </source>
</evidence>
<feature type="transmembrane region" description="Helical" evidence="1">
    <location>
        <begin position="7"/>
        <end position="24"/>
    </location>
</feature>
<protein>
    <submittedName>
        <fullName evidence="2">DUF58 domain-containing protein</fullName>
    </submittedName>
</protein>
<keyword evidence="3" id="KW-1185">Reference proteome</keyword>
<evidence type="ECO:0000256" key="1">
    <source>
        <dbReference type="SAM" id="Phobius"/>
    </source>
</evidence>
<proteinExistence type="predicted"/>
<evidence type="ECO:0000313" key="2">
    <source>
        <dbReference type="EMBL" id="NUU75577.1"/>
    </source>
</evidence>